<dbReference type="Proteomes" id="UP000199476">
    <property type="component" value="Unassembled WGS sequence"/>
</dbReference>
<dbReference type="EMBL" id="FNGO01000024">
    <property type="protein sequence ID" value="SDM27638.1"/>
    <property type="molecule type" value="Genomic_DNA"/>
</dbReference>
<dbReference type="AlphaFoldDB" id="A0A1G9RWH0"/>
<evidence type="ECO:0000313" key="1">
    <source>
        <dbReference type="EMBL" id="SDM27638.1"/>
    </source>
</evidence>
<keyword evidence="2" id="KW-1185">Reference proteome</keyword>
<gene>
    <name evidence="1" type="ORF">SAMN04488692_12434</name>
</gene>
<dbReference type="RefSeq" id="WP_089761619.1">
    <property type="nucleotide sequence ID" value="NZ_FNGO01000024.1"/>
</dbReference>
<sequence length="420" mass="49080">MKLEPILGKIIELTKNIYLKEIEDYALKEDFLISHNELNLPFASFQFWYTKRGTEICRDIAIMSTKYDSGLDGGDFETYEKIIREFFKKNVFNKDLFDTDLLIPIQIEKLFDAIVLQNRPKKFAKKVWDILYQRLLNSLKNWIIIYPLSRVSTKSFNLDYDGVSLANSSDSDFWNQFENKYPALEFWNPEEGKKARSEKSVFSDNPPETWLLCEVKGTKNGSRNKAGNLMKKFLAVLLSYIYMKNPSIIYQSAAEGFSYSLQISSDAKSSYHYSHIEVLLHPLISDIEIDQQIINNINEWYKSYSYASKEKSHRANKGAHFIQYGLSAEDELDKFINFFISLDALFGERGKVKKGIIEGVSNEYTNQVEKLYKLRSELVHGGSSFIEEWDGMMSYREHFNSEPLYDVRKIAMQMLREYFV</sequence>
<proteinExistence type="predicted"/>
<organism evidence="1 2">
    <name type="scientific">Halarsenatibacter silvermanii</name>
    <dbReference type="NCBI Taxonomy" id="321763"/>
    <lineage>
        <taxon>Bacteria</taxon>
        <taxon>Bacillati</taxon>
        <taxon>Bacillota</taxon>
        <taxon>Clostridia</taxon>
        <taxon>Halanaerobiales</taxon>
        <taxon>Halarsenatibacteraceae</taxon>
        <taxon>Halarsenatibacter</taxon>
    </lineage>
</organism>
<name>A0A1G9RWH0_9FIRM</name>
<dbReference type="OrthoDB" id="7052936at2"/>
<protein>
    <submittedName>
        <fullName evidence="1">Uncharacterized protein</fullName>
    </submittedName>
</protein>
<accession>A0A1G9RWH0</accession>
<reference evidence="1 2" key="1">
    <citation type="submission" date="2016-10" db="EMBL/GenBank/DDBJ databases">
        <authorList>
            <person name="de Groot N.N."/>
        </authorList>
    </citation>
    <scope>NUCLEOTIDE SEQUENCE [LARGE SCALE GENOMIC DNA]</scope>
    <source>
        <strain evidence="1 2">SLAS-1</strain>
    </source>
</reference>
<evidence type="ECO:0000313" key="2">
    <source>
        <dbReference type="Proteomes" id="UP000199476"/>
    </source>
</evidence>